<dbReference type="PANTHER" id="PTHR30289">
    <property type="entry name" value="UNCHARACTERIZED PROTEIN YBCL-RELATED"/>
    <property type="match status" value="1"/>
</dbReference>
<dbReference type="InterPro" id="IPR008914">
    <property type="entry name" value="PEBP"/>
</dbReference>
<dbReference type="CDD" id="cd00457">
    <property type="entry name" value="PEBP"/>
    <property type="match status" value="1"/>
</dbReference>
<protein>
    <recommendedName>
        <fullName evidence="3">Phosphatidylethanolamine-binding protein</fullName>
    </recommendedName>
</protein>
<accession>A0A8H5ZYQ4</accession>
<proteinExistence type="predicted"/>
<dbReference type="EMBL" id="SPNV01000213">
    <property type="protein sequence ID" value="KAF5858262.1"/>
    <property type="molecule type" value="Genomic_DNA"/>
</dbReference>
<dbReference type="InterPro" id="IPR036610">
    <property type="entry name" value="PEBP-like_sf"/>
</dbReference>
<sequence length="237" mass="26148">MDTIRVGPSELANVSVQGSLKLVITSLTCFLETMHYIKFGISYLLSLLLTGVKGQESKLFTRGPAFAAYPYPTFFIDCPEIGGSGSRMQTAHAYDGGGYFPELRWPITTSDTQEYVLVCEDPDAPLTEPVIHGLYYGIPPVLVGLHRSDFIEADAKNDPYRLRGGFKYGANSGGGVYLAPRPARGHGPHRYFFELIALNHTIDQNKLSAMATFEEIAREVQGKVSGWGEWYGVAERN</sequence>
<comment type="caution">
    <text evidence="1">The sequence shown here is derived from an EMBL/GenBank/DDBJ whole genome shotgun (WGS) entry which is preliminary data.</text>
</comment>
<dbReference type="AlphaFoldDB" id="A0A8H5ZYQ4"/>
<dbReference type="SUPFAM" id="SSF49777">
    <property type="entry name" value="PEBP-like"/>
    <property type="match status" value="1"/>
</dbReference>
<evidence type="ECO:0000313" key="2">
    <source>
        <dbReference type="Proteomes" id="UP000541154"/>
    </source>
</evidence>
<dbReference type="InterPro" id="IPR049556">
    <property type="entry name" value="PhiB"/>
</dbReference>
<evidence type="ECO:0008006" key="3">
    <source>
        <dbReference type="Google" id="ProtNLM"/>
    </source>
</evidence>
<dbReference type="Pfam" id="PF01161">
    <property type="entry name" value="PBP"/>
    <property type="match status" value="1"/>
</dbReference>
<reference evidence="1 2" key="1">
    <citation type="submission" date="2019-04" db="EMBL/GenBank/DDBJ databases">
        <title>Aspergillus burnettii sp. nov., novel species from soil in southeast Queensland.</title>
        <authorList>
            <person name="Gilchrist C.L.M."/>
            <person name="Pitt J.I."/>
            <person name="Lange L."/>
            <person name="Lacey H.J."/>
            <person name="Vuong D."/>
            <person name="Midgley D.J."/>
            <person name="Greenfield P."/>
            <person name="Bradbury M."/>
            <person name="Lacey E."/>
            <person name="Busk P.K."/>
            <person name="Pilgaard B."/>
            <person name="Chooi Y.H."/>
            <person name="Piggott A.M."/>
        </authorList>
    </citation>
    <scope>NUCLEOTIDE SEQUENCE [LARGE SCALE GENOMIC DNA]</scope>
    <source>
        <strain evidence="1 2">FRR 5400</strain>
    </source>
</reference>
<dbReference type="PANTHER" id="PTHR30289:SF1">
    <property type="entry name" value="PEBP (PHOSPHATIDYLETHANOLAMINE-BINDING PROTEIN) FAMILY PROTEIN"/>
    <property type="match status" value="1"/>
</dbReference>
<keyword evidence="2" id="KW-1185">Reference proteome</keyword>
<dbReference type="Proteomes" id="UP000541154">
    <property type="component" value="Unassembled WGS sequence"/>
</dbReference>
<gene>
    <name evidence="1" type="ORF">ETB97_004623</name>
</gene>
<evidence type="ECO:0000313" key="1">
    <source>
        <dbReference type="EMBL" id="KAF5858262.1"/>
    </source>
</evidence>
<dbReference type="Gene3D" id="3.90.280.10">
    <property type="entry name" value="PEBP-like"/>
    <property type="match status" value="1"/>
</dbReference>
<organism evidence="1 2">
    <name type="scientific">Petromyces alliaceus</name>
    <name type="common">Aspergillus alliaceus</name>
    <dbReference type="NCBI Taxonomy" id="209559"/>
    <lineage>
        <taxon>Eukaryota</taxon>
        <taxon>Fungi</taxon>
        <taxon>Dikarya</taxon>
        <taxon>Ascomycota</taxon>
        <taxon>Pezizomycotina</taxon>
        <taxon>Eurotiomycetes</taxon>
        <taxon>Eurotiomycetidae</taxon>
        <taxon>Eurotiales</taxon>
        <taxon>Aspergillaceae</taxon>
        <taxon>Aspergillus</taxon>
        <taxon>Aspergillus subgen. Circumdati</taxon>
    </lineage>
</organism>
<name>A0A8H5ZYQ4_PETAA</name>